<reference evidence="1 2" key="1">
    <citation type="journal article" date="2015" name="Genome Announc.">
        <title>Thirty-Two Complete Genome Assemblies of Nine Yersinia Species, Including Y. pestis, Y. pseudotuberculosis, and Y. enterocolitica.</title>
        <authorList>
            <person name="Johnson S.L."/>
            <person name="Daligault H.E."/>
            <person name="Davenport K.W."/>
            <person name="Jaissle J."/>
            <person name="Frey K.G."/>
            <person name="Ladner J.T."/>
            <person name="Broomall S.M."/>
            <person name="Bishop-Lilly K.A."/>
            <person name="Bruce D.C."/>
            <person name="Coyne S.R."/>
            <person name="Gibbons H.S."/>
            <person name="Lo C.C."/>
            <person name="Munk A.C."/>
            <person name="Rosenzweig C.N."/>
            <person name="Koroleva G.I."/>
            <person name="Palacios G.F."/>
            <person name="Redden C.L."/>
            <person name="Xu Y."/>
            <person name="Minogue T.D."/>
            <person name="Chain P.S."/>
        </authorList>
    </citation>
    <scope>NUCLEOTIDE SEQUENCE [LARGE SCALE GENOMIC DNA]</scope>
    <source>
        <strain evidence="1 2">YRA</strain>
    </source>
</reference>
<organism evidence="1 2">
    <name type="scientific">Yersinia rohdei</name>
    <dbReference type="NCBI Taxonomy" id="29485"/>
    <lineage>
        <taxon>Bacteria</taxon>
        <taxon>Pseudomonadati</taxon>
        <taxon>Pseudomonadota</taxon>
        <taxon>Gammaproteobacteria</taxon>
        <taxon>Enterobacterales</taxon>
        <taxon>Yersiniaceae</taxon>
        <taxon>Yersinia</taxon>
    </lineage>
</organism>
<name>A0ABM5SCB9_YERRO</name>
<accession>A0ABM5SCB9</accession>
<dbReference type="EMBL" id="CP009787">
    <property type="protein sequence ID" value="AJJ10715.1"/>
    <property type="molecule type" value="Genomic_DNA"/>
</dbReference>
<sequence>MMIKELPKVPNTPMAIAELEKMPTRAIISNYITWKIRTIPVRKRTIKFFPMGIDFNIFIKKYPDIKEFLKKVINGDDLNQYLSEQVRTHGVVLPSAALKSKGKDIDSFVLREGLYHFHFAPRDNKNPKGRSNYLIFGDVSKDTFTIVAIVPHRVFDHGSEDALKFFDIRRMYLERDIPPGQPYMLNPVTCSGHTLEIFSYAIHCEHTINSMDPQINDNNFISQLYEDGILQIPSLEQPRKPKLIWYFHDLNLGILEKNKGHFFGLKFLRDRL</sequence>
<proteinExistence type="predicted"/>
<keyword evidence="2" id="KW-1185">Reference proteome</keyword>
<dbReference type="Proteomes" id="UP000031914">
    <property type="component" value="Chromosome"/>
</dbReference>
<evidence type="ECO:0000313" key="1">
    <source>
        <dbReference type="EMBL" id="AJJ10715.1"/>
    </source>
</evidence>
<gene>
    <name evidence="1" type="ORF">CH64_2104</name>
</gene>
<evidence type="ECO:0000313" key="2">
    <source>
        <dbReference type="Proteomes" id="UP000031914"/>
    </source>
</evidence>
<protein>
    <submittedName>
        <fullName evidence="1">Uncharacterized protein</fullName>
    </submittedName>
</protein>